<feature type="transmembrane region" description="Helical" evidence="1">
    <location>
        <begin position="104"/>
        <end position="126"/>
    </location>
</feature>
<keyword evidence="1" id="KW-0812">Transmembrane</keyword>
<dbReference type="EMBL" id="LT629791">
    <property type="protein sequence ID" value="SDU72977.1"/>
    <property type="molecule type" value="Genomic_DNA"/>
</dbReference>
<feature type="transmembrane region" description="Helical" evidence="1">
    <location>
        <begin position="72"/>
        <end position="98"/>
    </location>
</feature>
<proteinExistence type="predicted"/>
<sequence>MVVTVLGLVLFIGGAAAGGAFAGMAARDSGLLDIEPAWIVPASIGGLAVGMLPGLLLMAVNNQSSWSVRKVILAAAGATTLGAVIYATFAGGLIWLAGLVFPNGLTTIVAVVVSIVGLPVAGPIAYQLISGRRADELPGGRPLPKPVYRVRRRRYSDRPTP</sequence>
<gene>
    <name evidence="2" type="ORF">SAMN04488563_4445</name>
</gene>
<dbReference type="Proteomes" id="UP000182977">
    <property type="component" value="Chromosome I"/>
</dbReference>
<evidence type="ECO:0000313" key="2">
    <source>
        <dbReference type="EMBL" id="SDU72977.1"/>
    </source>
</evidence>
<protein>
    <submittedName>
        <fullName evidence="2">Uncharacterized protein</fullName>
    </submittedName>
</protein>
<dbReference type="OrthoDB" id="9995261at2"/>
<dbReference type="STRING" id="419479.SAMN04488563_4445"/>
<keyword evidence="3" id="KW-1185">Reference proteome</keyword>
<dbReference type="AlphaFoldDB" id="A0A1H2KW69"/>
<accession>A0A1H2KW69</accession>
<feature type="transmembrane region" description="Helical" evidence="1">
    <location>
        <begin position="38"/>
        <end position="60"/>
    </location>
</feature>
<evidence type="ECO:0000313" key="3">
    <source>
        <dbReference type="Proteomes" id="UP000182977"/>
    </source>
</evidence>
<keyword evidence="1" id="KW-1133">Transmembrane helix</keyword>
<organism evidence="2 3">
    <name type="scientific">Jiangella alkaliphila</name>
    <dbReference type="NCBI Taxonomy" id="419479"/>
    <lineage>
        <taxon>Bacteria</taxon>
        <taxon>Bacillati</taxon>
        <taxon>Actinomycetota</taxon>
        <taxon>Actinomycetes</taxon>
        <taxon>Jiangellales</taxon>
        <taxon>Jiangellaceae</taxon>
        <taxon>Jiangella</taxon>
    </lineage>
</organism>
<dbReference type="RefSeq" id="WP_046770434.1">
    <property type="nucleotide sequence ID" value="NZ_LBMC01000020.1"/>
</dbReference>
<keyword evidence="1" id="KW-0472">Membrane</keyword>
<reference evidence="3" key="1">
    <citation type="submission" date="2016-10" db="EMBL/GenBank/DDBJ databases">
        <authorList>
            <person name="Varghese N."/>
            <person name="Submissions S."/>
        </authorList>
    </citation>
    <scope>NUCLEOTIDE SEQUENCE [LARGE SCALE GENOMIC DNA]</scope>
    <source>
        <strain evidence="3">DSM 45079</strain>
    </source>
</reference>
<evidence type="ECO:0000256" key="1">
    <source>
        <dbReference type="SAM" id="Phobius"/>
    </source>
</evidence>
<name>A0A1H2KW69_9ACTN</name>